<sequence length="387" mass="39894">MTGSDSMAPPLATPLTRLLGCRYPVVQTAMGWVATAPLVIATSNAGAFGFLAGAVMTPDELRKEIGLVRAGTDAPFGVNFHMFQPGAAQIVDIILENSEQVRAVSFGRGPDKGMIARFKNAGIVCMPTVGAVKHALKMVQLGVDAVTVQGGEGGGHTGSVPTTVLLPQVLDAVNVPVVAAGGMSDGRSLAAALAYGACGIAMGTRFLMTKESAPPEQVKQRYVAAGTDDITVTTKVDGIPQRMIRNQALRRIDESNTAGLWRRAVESGLRMKRLTGASAGEMLKSARGMTSHGGMSLPQAMLAAAAPMMIQRAVVDGDVENGLMATGVVAGRLDDLPSCADLVQSIMVEAHARLEAMSMLAGATQSTALSNTQPNTQPTASPSAGAA</sequence>
<dbReference type="InterPro" id="IPR004136">
    <property type="entry name" value="NMO"/>
</dbReference>
<protein>
    <submittedName>
        <fullName evidence="5">Nitronate monooxygenase</fullName>
        <ecNumber evidence="5">1.13.12.-</ecNumber>
    </submittedName>
</protein>
<evidence type="ECO:0000313" key="6">
    <source>
        <dbReference type="Proteomes" id="UP001259803"/>
    </source>
</evidence>
<dbReference type="EC" id="1.13.12.-" evidence="5"/>
<dbReference type="RefSeq" id="WP_311339923.1">
    <property type="nucleotide sequence ID" value="NZ_JAVRHS010000002.1"/>
</dbReference>
<gene>
    <name evidence="5" type="ORF">RM533_04055</name>
</gene>
<dbReference type="EMBL" id="JAVRHS010000002">
    <property type="protein sequence ID" value="MDT0575354.1"/>
    <property type="molecule type" value="Genomic_DNA"/>
</dbReference>
<dbReference type="CDD" id="cd04730">
    <property type="entry name" value="NPD_like"/>
    <property type="match status" value="1"/>
</dbReference>
<dbReference type="InterPro" id="IPR013785">
    <property type="entry name" value="Aldolase_TIM"/>
</dbReference>
<keyword evidence="6" id="KW-1185">Reference proteome</keyword>
<evidence type="ECO:0000256" key="2">
    <source>
        <dbReference type="ARBA" id="ARBA00022643"/>
    </source>
</evidence>
<dbReference type="Gene3D" id="3.20.20.70">
    <property type="entry name" value="Aldolase class I"/>
    <property type="match status" value="1"/>
</dbReference>
<evidence type="ECO:0000313" key="5">
    <source>
        <dbReference type="EMBL" id="MDT0575354.1"/>
    </source>
</evidence>
<keyword evidence="3 5" id="KW-0560">Oxidoreductase</keyword>
<dbReference type="SUPFAM" id="SSF51412">
    <property type="entry name" value="Inosine monophosphate dehydrogenase (IMPDH)"/>
    <property type="match status" value="1"/>
</dbReference>
<evidence type="ECO:0000256" key="1">
    <source>
        <dbReference type="ARBA" id="ARBA00022630"/>
    </source>
</evidence>
<comment type="caution">
    <text evidence="5">The sequence shown here is derived from an EMBL/GenBank/DDBJ whole genome shotgun (WGS) entry which is preliminary data.</text>
</comment>
<name>A0ABU2ZIE9_9SPHN</name>
<dbReference type="GO" id="GO:0004497">
    <property type="term" value="F:monooxygenase activity"/>
    <property type="evidence" value="ECO:0007669"/>
    <property type="project" value="UniProtKB-KW"/>
</dbReference>
<accession>A0ABU2ZIE9</accession>
<keyword evidence="5" id="KW-0503">Monooxygenase</keyword>
<dbReference type="PANTHER" id="PTHR32332:SF20">
    <property type="entry name" value="2-NITROPROPANE DIOXYGENASE-LIKE PROTEIN"/>
    <property type="match status" value="1"/>
</dbReference>
<reference evidence="5 6" key="1">
    <citation type="submission" date="2023-09" db="EMBL/GenBank/DDBJ databases">
        <authorList>
            <person name="Rey-Velasco X."/>
        </authorList>
    </citation>
    <scope>NUCLEOTIDE SEQUENCE [LARGE SCALE GENOMIC DNA]</scope>
    <source>
        <strain evidence="5 6">F390</strain>
    </source>
</reference>
<evidence type="ECO:0000256" key="4">
    <source>
        <dbReference type="SAM" id="MobiDB-lite"/>
    </source>
</evidence>
<evidence type="ECO:0000256" key="3">
    <source>
        <dbReference type="ARBA" id="ARBA00023002"/>
    </source>
</evidence>
<proteinExistence type="predicted"/>
<dbReference type="PANTHER" id="PTHR32332">
    <property type="entry name" value="2-NITROPROPANE DIOXYGENASE"/>
    <property type="match status" value="1"/>
</dbReference>
<organism evidence="5 6">
    <name type="scientific">Croceicoccus esteveae</name>
    <dbReference type="NCBI Taxonomy" id="3075597"/>
    <lineage>
        <taxon>Bacteria</taxon>
        <taxon>Pseudomonadati</taxon>
        <taxon>Pseudomonadota</taxon>
        <taxon>Alphaproteobacteria</taxon>
        <taxon>Sphingomonadales</taxon>
        <taxon>Erythrobacteraceae</taxon>
        <taxon>Croceicoccus</taxon>
    </lineage>
</organism>
<keyword evidence="2" id="KW-0288">FMN</keyword>
<feature type="region of interest" description="Disordered" evidence="4">
    <location>
        <begin position="368"/>
        <end position="387"/>
    </location>
</feature>
<keyword evidence="1" id="KW-0285">Flavoprotein</keyword>
<dbReference type="Proteomes" id="UP001259803">
    <property type="component" value="Unassembled WGS sequence"/>
</dbReference>
<dbReference type="Pfam" id="PF03060">
    <property type="entry name" value="NMO"/>
    <property type="match status" value="1"/>
</dbReference>